<comment type="subcellular location">
    <subcellularLocation>
        <location evidence="2">Cytoplasm</location>
    </subcellularLocation>
</comment>
<keyword evidence="11" id="KW-0969">Cilium</keyword>
<dbReference type="EMBL" id="JWJG01000028">
    <property type="protein sequence ID" value="KIF82147.1"/>
    <property type="molecule type" value="Genomic_DNA"/>
</dbReference>
<dbReference type="RefSeq" id="WP_040040824.1">
    <property type="nucleotide sequence ID" value="NZ_JWJG01000028.1"/>
</dbReference>
<dbReference type="InterPro" id="IPR018035">
    <property type="entry name" value="Flagellar_FliH/T3SS_HrpE"/>
</dbReference>
<evidence type="ECO:0000256" key="1">
    <source>
        <dbReference type="ARBA" id="ARBA00003041"/>
    </source>
</evidence>
<dbReference type="GO" id="GO:0003774">
    <property type="term" value="F:cytoskeletal motor activity"/>
    <property type="evidence" value="ECO:0007669"/>
    <property type="project" value="InterPro"/>
</dbReference>
<dbReference type="PANTHER" id="PTHR34982">
    <property type="entry name" value="YOP PROTEINS TRANSLOCATION PROTEIN L"/>
    <property type="match status" value="1"/>
</dbReference>
<keyword evidence="5" id="KW-0813">Transport</keyword>
<accession>A0A0C1YNH1</accession>
<dbReference type="OrthoDB" id="5296952at2"/>
<gene>
    <name evidence="11" type="ORF">TSA66_17255</name>
</gene>
<evidence type="ECO:0000313" key="11">
    <source>
        <dbReference type="EMBL" id="KIF82147.1"/>
    </source>
</evidence>
<dbReference type="GO" id="GO:0071973">
    <property type="term" value="P:bacterial-type flagellum-dependent cell motility"/>
    <property type="evidence" value="ECO:0007669"/>
    <property type="project" value="InterPro"/>
</dbReference>
<keyword evidence="9" id="KW-1006">Bacterial flagellum protein export</keyword>
<evidence type="ECO:0000256" key="2">
    <source>
        <dbReference type="ARBA" id="ARBA00004496"/>
    </source>
</evidence>
<dbReference type="Proteomes" id="UP000031572">
    <property type="component" value="Unassembled WGS sequence"/>
</dbReference>
<dbReference type="PRINTS" id="PR01003">
    <property type="entry name" value="FLGFLIH"/>
</dbReference>
<dbReference type="GO" id="GO:0015031">
    <property type="term" value="P:protein transport"/>
    <property type="evidence" value="ECO:0007669"/>
    <property type="project" value="UniProtKB-KW"/>
</dbReference>
<keyword evidence="12" id="KW-1185">Reference proteome</keyword>
<reference evidence="11 12" key="1">
    <citation type="submission" date="2014-12" db="EMBL/GenBank/DDBJ databases">
        <title>Denitrispirillum autotrophicum gen. nov., sp. nov., Denitrifying, Facultatively Autotrophic Bacteria Isolated from Rice Paddy Soil.</title>
        <authorList>
            <person name="Ishii S."/>
            <person name="Ashida N."/>
            <person name="Ohno H."/>
            <person name="Otsuka S."/>
            <person name="Yokota A."/>
            <person name="Senoo K."/>
        </authorList>
    </citation>
    <scope>NUCLEOTIDE SEQUENCE [LARGE SCALE GENOMIC DNA]</scope>
    <source>
        <strain evidence="11 12">TSA66</strain>
    </source>
</reference>
<dbReference type="Pfam" id="PF02108">
    <property type="entry name" value="FliH"/>
    <property type="match status" value="1"/>
</dbReference>
<dbReference type="GO" id="GO:0044781">
    <property type="term" value="P:bacterial-type flagellum organization"/>
    <property type="evidence" value="ECO:0007669"/>
    <property type="project" value="UniProtKB-KW"/>
</dbReference>
<protein>
    <recommendedName>
        <fullName evidence="4">Flagellar assembly protein FliH</fullName>
    </recommendedName>
</protein>
<evidence type="ECO:0000256" key="8">
    <source>
        <dbReference type="ARBA" id="ARBA00022927"/>
    </source>
</evidence>
<keyword evidence="6" id="KW-0963">Cytoplasm</keyword>
<dbReference type="GO" id="GO:0005829">
    <property type="term" value="C:cytosol"/>
    <property type="evidence" value="ECO:0007669"/>
    <property type="project" value="TreeGrafter"/>
</dbReference>
<evidence type="ECO:0000256" key="3">
    <source>
        <dbReference type="ARBA" id="ARBA00006602"/>
    </source>
</evidence>
<comment type="similarity">
    <text evidence="3">Belongs to the FliH family.</text>
</comment>
<evidence type="ECO:0000256" key="4">
    <source>
        <dbReference type="ARBA" id="ARBA00016507"/>
    </source>
</evidence>
<evidence type="ECO:0000256" key="9">
    <source>
        <dbReference type="ARBA" id="ARBA00023225"/>
    </source>
</evidence>
<sequence>MSSSRIPKEQLTAYQRWELASFDEPSPAEKAAAALADQVKKATEEARNASYAAGMEEGRAAGFEQGKAQGFEQGYADGLAQGRAQADQERTQLLQIAQVFSDEIAQANEKIASDILDLALDLSKAMLKSALHVRPELVIPIIGEAVRYLPSLQQPALLFLHPEDAKLACTLMGEELTTAGWRIVEDAAMERGGCRVDTASNQVDATATSRWQRIAAALGKDSDWLAP</sequence>
<evidence type="ECO:0000256" key="5">
    <source>
        <dbReference type="ARBA" id="ARBA00022448"/>
    </source>
</evidence>
<dbReference type="NCBIfam" id="NF004270">
    <property type="entry name" value="PRK05687.2-1"/>
    <property type="match status" value="1"/>
</dbReference>
<feature type="domain" description="Flagellar assembly protein FliH/Type III secretion system HrpE" evidence="10">
    <location>
        <begin position="88"/>
        <end position="214"/>
    </location>
</feature>
<organism evidence="11 12">
    <name type="scientific">Noviherbaspirillum autotrophicum</name>
    <dbReference type="NCBI Taxonomy" id="709839"/>
    <lineage>
        <taxon>Bacteria</taxon>
        <taxon>Pseudomonadati</taxon>
        <taxon>Pseudomonadota</taxon>
        <taxon>Betaproteobacteria</taxon>
        <taxon>Burkholderiales</taxon>
        <taxon>Oxalobacteraceae</taxon>
        <taxon>Noviherbaspirillum</taxon>
    </lineage>
</organism>
<keyword evidence="7" id="KW-1005">Bacterial flagellum biogenesis</keyword>
<keyword evidence="8" id="KW-0653">Protein transport</keyword>
<keyword evidence="11" id="KW-0966">Cell projection</keyword>
<dbReference type="InterPro" id="IPR000563">
    <property type="entry name" value="Flag_FliH"/>
</dbReference>
<dbReference type="STRING" id="709839.TSA66_17255"/>
<evidence type="ECO:0000256" key="6">
    <source>
        <dbReference type="ARBA" id="ARBA00022490"/>
    </source>
</evidence>
<name>A0A0C1YNH1_9BURK</name>
<dbReference type="GO" id="GO:0009288">
    <property type="term" value="C:bacterial-type flagellum"/>
    <property type="evidence" value="ECO:0007669"/>
    <property type="project" value="InterPro"/>
</dbReference>
<proteinExistence type="inferred from homology"/>
<evidence type="ECO:0000259" key="10">
    <source>
        <dbReference type="Pfam" id="PF02108"/>
    </source>
</evidence>
<dbReference type="InterPro" id="IPR051472">
    <property type="entry name" value="T3SS_Stator/FliH"/>
</dbReference>
<comment type="caution">
    <text evidence="11">The sequence shown here is derived from an EMBL/GenBank/DDBJ whole genome shotgun (WGS) entry which is preliminary data.</text>
</comment>
<evidence type="ECO:0000313" key="12">
    <source>
        <dbReference type="Proteomes" id="UP000031572"/>
    </source>
</evidence>
<keyword evidence="11" id="KW-0282">Flagellum</keyword>
<evidence type="ECO:0000256" key="7">
    <source>
        <dbReference type="ARBA" id="ARBA00022795"/>
    </source>
</evidence>
<comment type="function">
    <text evidence="1">Needed for flagellar regrowth and assembly.</text>
</comment>
<dbReference type="PANTHER" id="PTHR34982:SF1">
    <property type="entry name" value="FLAGELLAR ASSEMBLY PROTEIN FLIH"/>
    <property type="match status" value="1"/>
</dbReference>
<dbReference type="AlphaFoldDB" id="A0A0C1YNH1"/>